<comment type="similarity">
    <text evidence="2 4">Belongs to the pyridoxal phosphate-binding protein YggS/PROSC family.</text>
</comment>
<dbReference type="Proteomes" id="UP000018680">
    <property type="component" value="Chromosome"/>
</dbReference>
<dbReference type="OrthoDB" id="9804072at2"/>
<dbReference type="PANTHER" id="PTHR10146:SF14">
    <property type="entry name" value="PYRIDOXAL PHOSPHATE HOMEOSTASIS PROTEIN"/>
    <property type="match status" value="1"/>
</dbReference>
<evidence type="ECO:0000256" key="2">
    <source>
        <dbReference type="HAMAP-Rule" id="MF_02087"/>
    </source>
</evidence>
<sequence length="234" mass="25990">MMNNIAGNYSRIQERIMNAAHRCGRQPEEITLVAVSKTHGPDLIQEALSGGVRVFGENRVQEILQKFDPPPGPDVELHMIGHLQSNKVKDAVRLCSWIQSVDSEKLLKKISSRAESLGKTMDICIEMNTSGQESKFGLRTTEELFALLETAAGLPGIRLRGLMTIGPLLSEGEAPVRRAFASLRNDFEESARRFQLPHWDSLSMGMSNDFEIAVEEGSTMVRVGSAIFGSREYR</sequence>
<dbReference type="Gene3D" id="3.20.20.10">
    <property type="entry name" value="Alanine racemase"/>
    <property type="match status" value="1"/>
</dbReference>
<evidence type="ECO:0000256" key="1">
    <source>
        <dbReference type="ARBA" id="ARBA00022898"/>
    </source>
</evidence>
<dbReference type="PANTHER" id="PTHR10146">
    <property type="entry name" value="PROLINE SYNTHETASE CO-TRANSCRIBED BACTERIAL HOMOLOG PROTEIN"/>
    <property type="match status" value="1"/>
</dbReference>
<evidence type="ECO:0000256" key="4">
    <source>
        <dbReference type="RuleBase" id="RU004514"/>
    </source>
</evidence>
<evidence type="ECO:0000313" key="7">
    <source>
        <dbReference type="Proteomes" id="UP000018680"/>
    </source>
</evidence>
<dbReference type="InterPro" id="IPR029066">
    <property type="entry name" value="PLP-binding_barrel"/>
</dbReference>
<feature type="modified residue" description="N6-(pyridoxal phosphate)lysine" evidence="2 3">
    <location>
        <position position="37"/>
    </location>
</feature>
<dbReference type="NCBIfam" id="TIGR00044">
    <property type="entry name" value="YggS family pyridoxal phosphate-dependent enzyme"/>
    <property type="match status" value="1"/>
</dbReference>
<keyword evidence="7" id="KW-1185">Reference proteome</keyword>
<dbReference type="GO" id="GO:0030170">
    <property type="term" value="F:pyridoxal phosphate binding"/>
    <property type="evidence" value="ECO:0007669"/>
    <property type="project" value="UniProtKB-UniRule"/>
</dbReference>
<comment type="function">
    <text evidence="2">Pyridoxal 5'-phosphate (PLP)-binding protein, which is involved in PLP homeostasis.</text>
</comment>
<dbReference type="HOGENOM" id="CLU_059988_1_0_12"/>
<organism evidence="6 7">
    <name type="scientific">Salinispira pacifica</name>
    <dbReference type="NCBI Taxonomy" id="1307761"/>
    <lineage>
        <taxon>Bacteria</taxon>
        <taxon>Pseudomonadati</taxon>
        <taxon>Spirochaetota</taxon>
        <taxon>Spirochaetia</taxon>
        <taxon>Spirochaetales</taxon>
        <taxon>Spirochaetaceae</taxon>
        <taxon>Salinispira</taxon>
    </lineage>
</organism>
<evidence type="ECO:0000256" key="3">
    <source>
        <dbReference type="PIRSR" id="PIRSR004848-1"/>
    </source>
</evidence>
<accession>V5WHH7</accession>
<dbReference type="STRING" id="1307761.L21SP2_1895"/>
<dbReference type="InterPro" id="IPR011078">
    <property type="entry name" value="PyrdxlP_homeostasis"/>
</dbReference>
<dbReference type="SUPFAM" id="SSF51419">
    <property type="entry name" value="PLP-binding barrel"/>
    <property type="match status" value="1"/>
</dbReference>
<dbReference type="HAMAP" id="MF_02087">
    <property type="entry name" value="PLP_homeostasis"/>
    <property type="match status" value="1"/>
</dbReference>
<dbReference type="PATRIC" id="fig|1307761.3.peg.1889"/>
<evidence type="ECO:0000313" key="6">
    <source>
        <dbReference type="EMBL" id="AHC15268.1"/>
    </source>
</evidence>
<dbReference type="KEGG" id="slr:L21SP2_1895"/>
<protein>
    <recommendedName>
        <fullName evidence="2">Pyridoxal phosphate homeostasis protein</fullName>
        <shortName evidence="2">PLP homeostasis protein</shortName>
    </recommendedName>
</protein>
<dbReference type="EMBL" id="CP006939">
    <property type="protein sequence ID" value="AHC15268.1"/>
    <property type="molecule type" value="Genomic_DNA"/>
</dbReference>
<dbReference type="PIRSF" id="PIRSF004848">
    <property type="entry name" value="YBL036c_PLPDEIII"/>
    <property type="match status" value="1"/>
</dbReference>
<name>V5WHH7_9SPIO</name>
<gene>
    <name evidence="6" type="ORF">L21SP2_1895</name>
</gene>
<feature type="domain" description="Alanine racemase N-terminal" evidence="5">
    <location>
        <begin position="10"/>
        <end position="231"/>
    </location>
</feature>
<dbReference type="Pfam" id="PF01168">
    <property type="entry name" value="Ala_racemase_N"/>
    <property type="match status" value="1"/>
</dbReference>
<comment type="cofactor">
    <cofactor evidence="3">
        <name>pyridoxal 5'-phosphate</name>
        <dbReference type="ChEBI" id="CHEBI:597326"/>
    </cofactor>
</comment>
<dbReference type="eggNOG" id="COG0325">
    <property type="taxonomic scope" value="Bacteria"/>
</dbReference>
<reference evidence="6 7" key="1">
    <citation type="journal article" date="2015" name="Stand. Genomic Sci.">
        <title>Complete genome sequence and description of Salinispira pacifica gen. nov., sp. nov., a novel spirochaete isolated form a hypersaline microbial mat.</title>
        <authorList>
            <person name="Ben Hania W."/>
            <person name="Joseph M."/>
            <person name="Schumann P."/>
            <person name="Bunk B."/>
            <person name="Fiebig A."/>
            <person name="Sproer C."/>
            <person name="Klenk H.P."/>
            <person name="Fardeau M.L."/>
            <person name="Spring S."/>
        </authorList>
    </citation>
    <scope>NUCLEOTIDE SEQUENCE [LARGE SCALE GENOMIC DNA]</scope>
    <source>
        <strain evidence="6 7">L21-RPul-D2</strain>
    </source>
</reference>
<proteinExistence type="inferred from homology"/>
<keyword evidence="1 2" id="KW-0663">Pyridoxal phosphate</keyword>
<dbReference type="RefSeq" id="WP_024268185.1">
    <property type="nucleotide sequence ID" value="NC_023035.1"/>
</dbReference>
<dbReference type="InterPro" id="IPR001608">
    <property type="entry name" value="Ala_racemase_N"/>
</dbReference>
<dbReference type="AlphaFoldDB" id="V5WHH7"/>
<dbReference type="CDD" id="cd00635">
    <property type="entry name" value="PLPDE_III_YBL036c_like"/>
    <property type="match status" value="1"/>
</dbReference>
<evidence type="ECO:0000259" key="5">
    <source>
        <dbReference type="Pfam" id="PF01168"/>
    </source>
</evidence>
<dbReference type="FunFam" id="3.20.20.10:FF:000018">
    <property type="entry name" value="Pyridoxal phosphate homeostasis protein"/>
    <property type="match status" value="1"/>
</dbReference>